<feature type="region of interest" description="Disordered" evidence="1">
    <location>
        <begin position="58"/>
        <end position="80"/>
    </location>
</feature>
<feature type="compositionally biased region" description="Acidic residues" evidence="1">
    <location>
        <begin position="1"/>
        <end position="19"/>
    </location>
</feature>
<name>A0ABU9X3U0_9GAMM</name>
<protein>
    <submittedName>
        <fullName evidence="2">Uncharacterized protein</fullName>
    </submittedName>
</protein>
<evidence type="ECO:0000256" key="1">
    <source>
        <dbReference type="SAM" id="MobiDB-lite"/>
    </source>
</evidence>
<sequence>MSDTDIDDDFDGEFADDDDAKMVEEAETSVRTRLSSLEKRRLIDNLLEEKRLAKALKDELDDLGDDDDDDFDDDWDDDDL</sequence>
<evidence type="ECO:0000313" key="2">
    <source>
        <dbReference type="EMBL" id="MEN2750057.1"/>
    </source>
</evidence>
<feature type="compositionally biased region" description="Acidic residues" evidence="1">
    <location>
        <begin position="59"/>
        <end position="80"/>
    </location>
</feature>
<organism evidence="2 3">
    <name type="scientific">Psychrobacter saeujeotis</name>
    <dbReference type="NCBI Taxonomy" id="3143436"/>
    <lineage>
        <taxon>Bacteria</taxon>
        <taxon>Pseudomonadati</taxon>
        <taxon>Pseudomonadota</taxon>
        <taxon>Gammaproteobacteria</taxon>
        <taxon>Moraxellales</taxon>
        <taxon>Moraxellaceae</taxon>
        <taxon>Psychrobacter</taxon>
    </lineage>
</organism>
<dbReference type="EMBL" id="JBDGHN010000002">
    <property type="protein sequence ID" value="MEN2750057.1"/>
    <property type="molecule type" value="Genomic_DNA"/>
</dbReference>
<comment type="caution">
    <text evidence="2">The sequence shown here is derived from an EMBL/GenBank/DDBJ whole genome shotgun (WGS) entry which is preliminary data.</text>
</comment>
<reference evidence="2 3" key="1">
    <citation type="submission" date="2024-05" db="EMBL/GenBank/DDBJ databases">
        <authorList>
            <person name="Kim H.-Y."/>
            <person name="Kim E."/>
            <person name="Cai Y."/>
            <person name="Yang S.-M."/>
            <person name="Lee W."/>
        </authorList>
    </citation>
    <scope>NUCLEOTIDE SEQUENCE [LARGE SCALE GENOMIC DNA]</scope>
    <source>
        <strain evidence="2 3">FBL11</strain>
    </source>
</reference>
<dbReference type="InterPro" id="IPR058059">
    <property type="entry name" value="PA3496-like"/>
</dbReference>
<dbReference type="InterPro" id="IPR058510">
    <property type="entry name" value="DUF8197"/>
</dbReference>
<feature type="region of interest" description="Disordered" evidence="1">
    <location>
        <begin position="1"/>
        <end position="22"/>
    </location>
</feature>
<accession>A0ABU9X3U0</accession>
<keyword evidence="3" id="KW-1185">Reference proteome</keyword>
<dbReference type="NCBIfam" id="NF046101">
    <property type="entry name" value="PA3496_fam"/>
    <property type="match status" value="1"/>
</dbReference>
<evidence type="ECO:0000313" key="3">
    <source>
        <dbReference type="Proteomes" id="UP001461960"/>
    </source>
</evidence>
<proteinExistence type="predicted"/>
<dbReference type="RefSeq" id="WP_299217869.1">
    <property type="nucleotide sequence ID" value="NZ_JBDGHN010000002.1"/>
</dbReference>
<gene>
    <name evidence="2" type="ORF">AAIR29_00280</name>
</gene>
<dbReference type="Pfam" id="PF26620">
    <property type="entry name" value="DUF8197"/>
    <property type="match status" value="1"/>
</dbReference>
<dbReference type="Proteomes" id="UP001461960">
    <property type="component" value="Unassembled WGS sequence"/>
</dbReference>